<name>A0ABV1X1Y9_9ACTN</name>
<dbReference type="InterPro" id="IPR003646">
    <property type="entry name" value="SH3-like_bac-type"/>
</dbReference>
<keyword evidence="1" id="KW-0732">Signal</keyword>
<dbReference type="Pfam" id="PF08239">
    <property type="entry name" value="SH3_3"/>
    <property type="match status" value="1"/>
</dbReference>
<dbReference type="EMBL" id="JBEPEK010000216">
    <property type="protein sequence ID" value="MER7183024.1"/>
    <property type="molecule type" value="Genomic_DNA"/>
</dbReference>
<proteinExistence type="predicted"/>
<dbReference type="InterPro" id="IPR006311">
    <property type="entry name" value="TAT_signal"/>
</dbReference>
<keyword evidence="4" id="KW-1185">Reference proteome</keyword>
<feature type="chain" id="PRO_5045099671" evidence="1">
    <location>
        <begin position="33"/>
        <end position="117"/>
    </location>
</feature>
<feature type="signal peptide" evidence="1">
    <location>
        <begin position="1"/>
        <end position="32"/>
    </location>
</feature>
<dbReference type="PROSITE" id="PS51318">
    <property type="entry name" value="TAT"/>
    <property type="match status" value="1"/>
</dbReference>
<protein>
    <submittedName>
        <fullName evidence="3">SH3 domain-containing protein</fullName>
    </submittedName>
</protein>
<evidence type="ECO:0000259" key="2">
    <source>
        <dbReference type="Pfam" id="PF08239"/>
    </source>
</evidence>
<dbReference type="Proteomes" id="UP001474181">
    <property type="component" value="Unassembled WGS sequence"/>
</dbReference>
<dbReference type="RefSeq" id="WP_350784044.1">
    <property type="nucleotide sequence ID" value="NZ_JBEPEK010000216.1"/>
</dbReference>
<gene>
    <name evidence="3" type="ORF">ABT404_26735</name>
</gene>
<reference evidence="3 4" key="1">
    <citation type="submission" date="2024-06" db="EMBL/GenBank/DDBJ databases">
        <title>The Natural Products Discovery Center: Release of the First 8490 Sequenced Strains for Exploring Actinobacteria Biosynthetic Diversity.</title>
        <authorList>
            <person name="Kalkreuter E."/>
            <person name="Kautsar S.A."/>
            <person name="Yang D."/>
            <person name="Bader C.D."/>
            <person name="Teijaro C.N."/>
            <person name="Fluegel L."/>
            <person name="Davis C.M."/>
            <person name="Simpson J.R."/>
            <person name="Lauterbach L."/>
            <person name="Steele A.D."/>
            <person name="Gui C."/>
            <person name="Meng S."/>
            <person name="Li G."/>
            <person name="Viehrig K."/>
            <person name="Ye F."/>
            <person name="Su P."/>
            <person name="Kiefer A.F."/>
            <person name="Nichols A."/>
            <person name="Cepeda A.J."/>
            <person name="Yan W."/>
            <person name="Fan B."/>
            <person name="Jiang Y."/>
            <person name="Adhikari A."/>
            <person name="Zheng C.-J."/>
            <person name="Schuster L."/>
            <person name="Cowan T.M."/>
            <person name="Smanski M.J."/>
            <person name="Chevrette M.G."/>
            <person name="De Carvalho L.P.S."/>
            <person name="Shen B."/>
        </authorList>
    </citation>
    <scope>NUCLEOTIDE SEQUENCE [LARGE SCALE GENOMIC DNA]</scope>
    <source>
        <strain evidence="3 4">NPDC000234</strain>
    </source>
</reference>
<feature type="domain" description="SH3b" evidence="2">
    <location>
        <begin position="47"/>
        <end position="83"/>
    </location>
</feature>
<evidence type="ECO:0000313" key="3">
    <source>
        <dbReference type="EMBL" id="MER7183024.1"/>
    </source>
</evidence>
<accession>A0ABV1X1Y9</accession>
<evidence type="ECO:0000313" key="4">
    <source>
        <dbReference type="Proteomes" id="UP001474181"/>
    </source>
</evidence>
<organism evidence="3 4">
    <name type="scientific">Streptomyces hyaluromycini</name>
    <dbReference type="NCBI Taxonomy" id="1377993"/>
    <lineage>
        <taxon>Bacteria</taxon>
        <taxon>Bacillati</taxon>
        <taxon>Actinomycetota</taxon>
        <taxon>Actinomycetes</taxon>
        <taxon>Kitasatosporales</taxon>
        <taxon>Streptomycetaceae</taxon>
        <taxon>Streptomyces</taxon>
    </lineage>
</organism>
<dbReference type="Gene3D" id="2.30.30.40">
    <property type="entry name" value="SH3 Domains"/>
    <property type="match status" value="1"/>
</dbReference>
<comment type="caution">
    <text evidence="3">The sequence shown here is derived from an EMBL/GenBank/DDBJ whole genome shotgun (WGS) entry which is preliminary data.</text>
</comment>
<sequence length="117" mass="12217">MTSLRSRSTLLLAAATGSAFLMLLGSAATANAAASVRYYDVAPGVRLNVRSGPGTSYDITRTLPEGAKVPIYCQTPGTSVSGYYGTSNIWDNISNGEFVSDTYVNTGSDGYVADRCA</sequence>
<evidence type="ECO:0000256" key="1">
    <source>
        <dbReference type="SAM" id="SignalP"/>
    </source>
</evidence>